<dbReference type="AlphaFoldDB" id="A0AA85JN45"/>
<name>A0AA85JN45_TRIRE</name>
<protein>
    <recommendedName>
        <fullName evidence="2">SCP domain-containing protein</fullName>
    </recommendedName>
</protein>
<feature type="region of interest" description="Disordered" evidence="1">
    <location>
        <begin position="226"/>
        <end position="251"/>
    </location>
</feature>
<dbReference type="InterPro" id="IPR014044">
    <property type="entry name" value="CAP_dom"/>
</dbReference>
<dbReference type="Gene3D" id="3.40.33.10">
    <property type="entry name" value="CAP"/>
    <property type="match status" value="1"/>
</dbReference>
<evidence type="ECO:0000259" key="2">
    <source>
        <dbReference type="SMART" id="SM00198"/>
    </source>
</evidence>
<feature type="domain" description="SCP" evidence="2">
    <location>
        <begin position="5"/>
        <end position="134"/>
    </location>
</feature>
<dbReference type="GO" id="GO:0005576">
    <property type="term" value="C:extracellular region"/>
    <property type="evidence" value="ECO:0007669"/>
    <property type="project" value="InterPro"/>
</dbReference>
<evidence type="ECO:0000256" key="1">
    <source>
        <dbReference type="SAM" id="MobiDB-lite"/>
    </source>
</evidence>
<dbReference type="Proteomes" id="UP000050795">
    <property type="component" value="Unassembled WGS sequence"/>
</dbReference>
<dbReference type="PROSITE" id="PS01009">
    <property type="entry name" value="CRISP_1"/>
    <property type="match status" value="1"/>
</dbReference>
<dbReference type="CDD" id="cd05382">
    <property type="entry name" value="CAP_GAPR1-like"/>
    <property type="match status" value="1"/>
</dbReference>
<reference evidence="4" key="2">
    <citation type="submission" date="2023-11" db="UniProtKB">
        <authorList>
            <consortium name="WormBaseParasite"/>
        </authorList>
    </citation>
    <scope>IDENTIFICATION</scope>
</reference>
<dbReference type="InterPro" id="IPR035940">
    <property type="entry name" value="CAP_sf"/>
</dbReference>
<evidence type="ECO:0000313" key="3">
    <source>
        <dbReference type="Proteomes" id="UP000050795"/>
    </source>
</evidence>
<dbReference type="WBParaSite" id="TREG1_35850.1">
    <property type="protein sequence ID" value="TREG1_35850.1"/>
    <property type="gene ID" value="TREG1_35850"/>
</dbReference>
<sequence length="251" mass="28977">MVDRQLNQEAIAEHNRLRALHGCPPLIYDENLARGAQSWAENICRLRMLKHSKPDGYGENVAYGTNIDGIKATQMWYDECKYHNYQGQFSSQSGHFTQVIWKSSRKVGFGVKRADNGRDVYIVARYQPPGNLFGEFRENVPRPTKGNIDDEINTYKRKNNADHSNSRPIKVTYAPERGRPEEINEVPKRGTVKLIYAPERERSEEIKDVSRRGDIKIIRVSEGEHKNQTERTVNRKKNRSQRKCAKGCSIM</sequence>
<dbReference type="SUPFAM" id="SSF55797">
    <property type="entry name" value="PR-1-like"/>
    <property type="match status" value="1"/>
</dbReference>
<accession>A0AA85JN45</accession>
<dbReference type="InterPro" id="IPR034113">
    <property type="entry name" value="SCP_GAPR1-like"/>
</dbReference>
<proteinExistence type="predicted"/>
<reference evidence="3" key="1">
    <citation type="submission" date="2022-06" db="EMBL/GenBank/DDBJ databases">
        <authorList>
            <person name="Berger JAMES D."/>
            <person name="Berger JAMES D."/>
        </authorList>
    </citation>
    <scope>NUCLEOTIDE SEQUENCE [LARGE SCALE GENOMIC DNA]</scope>
</reference>
<feature type="compositionally biased region" description="Basic residues" evidence="1">
    <location>
        <begin position="234"/>
        <end position="245"/>
    </location>
</feature>
<dbReference type="SMART" id="SM00198">
    <property type="entry name" value="SCP"/>
    <property type="match status" value="1"/>
</dbReference>
<keyword evidence="3" id="KW-1185">Reference proteome</keyword>
<dbReference type="FunFam" id="3.40.33.10:FF:000002">
    <property type="entry name" value="Golgi-associated plant pathogenesis-related protein 1"/>
    <property type="match status" value="1"/>
</dbReference>
<dbReference type="InterPro" id="IPR001283">
    <property type="entry name" value="CRISP-related"/>
</dbReference>
<organism evidence="3 4">
    <name type="scientific">Trichobilharzia regenti</name>
    <name type="common">Nasal bird schistosome</name>
    <dbReference type="NCBI Taxonomy" id="157069"/>
    <lineage>
        <taxon>Eukaryota</taxon>
        <taxon>Metazoa</taxon>
        <taxon>Spiralia</taxon>
        <taxon>Lophotrochozoa</taxon>
        <taxon>Platyhelminthes</taxon>
        <taxon>Trematoda</taxon>
        <taxon>Digenea</taxon>
        <taxon>Strigeidida</taxon>
        <taxon>Schistosomatoidea</taxon>
        <taxon>Schistosomatidae</taxon>
        <taxon>Trichobilharzia</taxon>
    </lineage>
</organism>
<dbReference type="Pfam" id="PF00188">
    <property type="entry name" value="CAP"/>
    <property type="match status" value="1"/>
</dbReference>
<dbReference type="PRINTS" id="PR00837">
    <property type="entry name" value="V5TPXLIKE"/>
</dbReference>
<dbReference type="PANTHER" id="PTHR10334">
    <property type="entry name" value="CYSTEINE-RICH SECRETORY PROTEIN-RELATED"/>
    <property type="match status" value="1"/>
</dbReference>
<evidence type="ECO:0000313" key="4">
    <source>
        <dbReference type="WBParaSite" id="TREG1_35850.1"/>
    </source>
</evidence>
<dbReference type="InterPro" id="IPR018244">
    <property type="entry name" value="Allrgn_V5/Tpx1_CS"/>
</dbReference>